<organism evidence="2 3">
    <name type="scientific">Colocasia esculenta</name>
    <name type="common">Wild taro</name>
    <name type="synonym">Arum esculentum</name>
    <dbReference type="NCBI Taxonomy" id="4460"/>
    <lineage>
        <taxon>Eukaryota</taxon>
        <taxon>Viridiplantae</taxon>
        <taxon>Streptophyta</taxon>
        <taxon>Embryophyta</taxon>
        <taxon>Tracheophyta</taxon>
        <taxon>Spermatophyta</taxon>
        <taxon>Magnoliopsida</taxon>
        <taxon>Liliopsida</taxon>
        <taxon>Araceae</taxon>
        <taxon>Aroideae</taxon>
        <taxon>Colocasieae</taxon>
        <taxon>Colocasia</taxon>
    </lineage>
</organism>
<evidence type="ECO:0000313" key="3">
    <source>
        <dbReference type="Proteomes" id="UP000652761"/>
    </source>
</evidence>
<feature type="transmembrane region" description="Helical" evidence="1">
    <location>
        <begin position="562"/>
        <end position="583"/>
    </location>
</feature>
<keyword evidence="1" id="KW-0812">Transmembrane</keyword>
<keyword evidence="3" id="KW-1185">Reference proteome</keyword>
<evidence type="ECO:0000313" key="2">
    <source>
        <dbReference type="EMBL" id="MQM10866.1"/>
    </source>
</evidence>
<keyword evidence="1" id="KW-0472">Membrane</keyword>
<proteinExistence type="predicted"/>
<gene>
    <name evidence="2" type="ORF">Taro_043764</name>
</gene>
<reference evidence="2" key="1">
    <citation type="submission" date="2017-07" db="EMBL/GenBank/DDBJ databases">
        <title>Taro Niue Genome Assembly and Annotation.</title>
        <authorList>
            <person name="Atibalentja N."/>
            <person name="Keating K."/>
            <person name="Fields C.J."/>
        </authorList>
    </citation>
    <scope>NUCLEOTIDE SEQUENCE</scope>
    <source>
        <strain evidence="2">Niue_2</strain>
        <tissue evidence="2">Leaf</tissue>
    </source>
</reference>
<protein>
    <submittedName>
        <fullName evidence="2">Uncharacterized protein</fullName>
    </submittedName>
</protein>
<comment type="caution">
    <text evidence="2">The sequence shown here is derived from an EMBL/GenBank/DDBJ whole genome shotgun (WGS) entry which is preliminary data.</text>
</comment>
<dbReference type="EMBL" id="NMUH01004802">
    <property type="protein sequence ID" value="MQM10866.1"/>
    <property type="molecule type" value="Genomic_DNA"/>
</dbReference>
<keyword evidence="1" id="KW-1133">Transmembrane helix</keyword>
<accession>A0A843WSW3</accession>
<name>A0A843WSW3_COLES</name>
<dbReference type="Proteomes" id="UP000652761">
    <property type="component" value="Unassembled WGS sequence"/>
</dbReference>
<dbReference type="AlphaFoldDB" id="A0A843WSW3"/>
<feature type="transmembrane region" description="Helical" evidence="1">
    <location>
        <begin position="352"/>
        <end position="374"/>
    </location>
</feature>
<evidence type="ECO:0000256" key="1">
    <source>
        <dbReference type="SAM" id="Phobius"/>
    </source>
</evidence>
<sequence>MLYLVATGLLSRCPFLSRWYHDGLGGRDSTDVASSVSMVPVGVSACASGLAFPKDLQVGNETVYGGTSVCGFLTSRCVWGSGWFCLWALDLVEVCGFPTRFVCVLQEGCSYCYVACVASIVARCVHAVVARLVVDSLAVVFPVWRTVAGKFSVCRVASLVERCDTYLWLLVGLVLAGCELWLRCIAWLPCVLGLRYVVVLVGVFWRVCLELCLGGSGGGFPRIGLRCFCSSACCGVLSEVCRLVGLHSGEVLPRRLLALLVEVLLKAALCSPIGVGMLVPVLSPVCAWRVCYQLFVGSPLCMVLIELLTADSRVVVGNYVLCQVLLVTEWVAGQSVPTVRSVGGYRRVVFAWHFLLFRSVLALLSTCGVAVPCCHEEVVVRLSDFSHPHFVCSARRLGCRRLKALAGDPFSLFLLPVSSPPPPVVLHLPLSPLCISGEEEGCAHVLGIVELAWSEEEPWDGASHGSASLLVSRASGSVLSQRFGVVLFVLAPPIRLVLGTRGLVPFKGCLHCLGSPSLGAFEGAFGATSVLELAAELANSEAEGKTRKVEVGARLARRGSGWCVLLLAASGGGFVVVVVTVFPHDVSKYDLLP</sequence>